<reference evidence="6" key="1">
    <citation type="submission" date="2014-05" db="EMBL/GenBank/DDBJ databases">
        <title>Key roles for freshwater Actinobacteria revealed by deep metagenomic sequencing.</title>
        <authorList>
            <person name="Ghai R."/>
            <person name="Mizuno C.M."/>
            <person name="Picazo A."/>
            <person name="Camacho A."/>
            <person name="Rodriguez-Valera F."/>
        </authorList>
    </citation>
    <scope>NUCLEOTIDE SEQUENCE</scope>
</reference>
<evidence type="ECO:0000256" key="2">
    <source>
        <dbReference type="ARBA" id="ARBA00022670"/>
    </source>
</evidence>
<dbReference type="NCBIfam" id="TIGR00500">
    <property type="entry name" value="met_pdase_I"/>
    <property type="match status" value="1"/>
</dbReference>
<sequence length="270" mass="28897">MAIQIKTLDELKTMRRAGLIVRQTLDLMRESIKVGMRTDALDAIAAANIKRSGATSNFKGYHGYPATICISLNDEIVHGIPGDRIIEDGDIVSIDCGAIIDGWHGDAAFSVIVGQADAEDQKMLDVCEESMWRGIAAGKSGARLSDIGYAIEQYINSQGRYGILQEYGGHGIGTEMHQEPHVLNFGKAGNGPEITPGLALAIEPMITRGTAKTRVLADEWTVVSQDSSRGAHFENSYAIAPDGKPFVLTVIDGGRAKLASLGVEVSELLS</sequence>
<dbReference type="HAMAP" id="MF_01974">
    <property type="entry name" value="MetAP_1"/>
    <property type="match status" value="1"/>
</dbReference>
<dbReference type="SUPFAM" id="SSF55920">
    <property type="entry name" value="Creatinase/aminopeptidase"/>
    <property type="match status" value="1"/>
</dbReference>
<comment type="caution">
    <text evidence="6">The sequence shown here is derived from an EMBL/GenBank/DDBJ whole genome shotgun (WGS) entry which is preliminary data.</text>
</comment>
<dbReference type="Gene3D" id="3.90.230.10">
    <property type="entry name" value="Creatinase/methionine aminopeptidase superfamily"/>
    <property type="match status" value="1"/>
</dbReference>
<gene>
    <name evidence="6" type="ORF">GM50_11185</name>
</gene>
<proteinExistence type="inferred from homology"/>
<evidence type="ECO:0000256" key="3">
    <source>
        <dbReference type="ARBA" id="ARBA00022723"/>
    </source>
</evidence>
<dbReference type="AlphaFoldDB" id="A0A094SH05"/>
<protein>
    <recommendedName>
        <fullName evidence="5">Peptidase M24 domain-containing protein</fullName>
    </recommendedName>
</protein>
<dbReference type="PANTHER" id="PTHR43330">
    <property type="entry name" value="METHIONINE AMINOPEPTIDASE"/>
    <property type="match status" value="1"/>
</dbReference>
<evidence type="ECO:0000256" key="1">
    <source>
        <dbReference type="ARBA" id="ARBA00022438"/>
    </source>
</evidence>
<dbReference type="InterPro" id="IPR000994">
    <property type="entry name" value="Pept_M24"/>
</dbReference>
<feature type="domain" description="Peptidase M24" evidence="5">
    <location>
        <begin position="13"/>
        <end position="239"/>
    </location>
</feature>
<dbReference type="InterPro" id="IPR001714">
    <property type="entry name" value="Pept_M24_MAP"/>
</dbReference>
<dbReference type="GO" id="GO:0005829">
    <property type="term" value="C:cytosol"/>
    <property type="evidence" value="ECO:0007669"/>
    <property type="project" value="TreeGrafter"/>
</dbReference>
<dbReference type="GO" id="GO:0006508">
    <property type="term" value="P:proteolysis"/>
    <property type="evidence" value="ECO:0007669"/>
    <property type="project" value="UniProtKB-KW"/>
</dbReference>
<evidence type="ECO:0000313" key="6">
    <source>
        <dbReference type="EMBL" id="KGA17623.1"/>
    </source>
</evidence>
<dbReference type="EMBL" id="JNSK01000039">
    <property type="protein sequence ID" value="KGA17623.1"/>
    <property type="molecule type" value="Genomic_DNA"/>
</dbReference>
<dbReference type="Pfam" id="PF00557">
    <property type="entry name" value="Peptidase_M24"/>
    <property type="match status" value="1"/>
</dbReference>
<dbReference type="InterPro" id="IPR002467">
    <property type="entry name" value="Pept_M24A_MAP1"/>
</dbReference>
<dbReference type="PANTHER" id="PTHR43330:SF27">
    <property type="entry name" value="METHIONINE AMINOPEPTIDASE"/>
    <property type="match status" value="1"/>
</dbReference>
<dbReference type="InterPro" id="IPR036005">
    <property type="entry name" value="Creatinase/aminopeptidase-like"/>
</dbReference>
<dbReference type="PROSITE" id="PS00680">
    <property type="entry name" value="MAP_1"/>
    <property type="match status" value="1"/>
</dbReference>
<keyword evidence="3" id="KW-0479">Metal-binding</keyword>
<evidence type="ECO:0000259" key="5">
    <source>
        <dbReference type="Pfam" id="PF00557"/>
    </source>
</evidence>
<dbReference type="GO" id="GO:0070006">
    <property type="term" value="F:metalloaminopeptidase activity"/>
    <property type="evidence" value="ECO:0007669"/>
    <property type="project" value="InterPro"/>
</dbReference>
<organism evidence="6">
    <name type="scientific">freshwater metagenome</name>
    <dbReference type="NCBI Taxonomy" id="449393"/>
    <lineage>
        <taxon>unclassified sequences</taxon>
        <taxon>metagenomes</taxon>
        <taxon>ecological metagenomes</taxon>
    </lineage>
</organism>
<dbReference type="GO" id="GO:0046872">
    <property type="term" value="F:metal ion binding"/>
    <property type="evidence" value="ECO:0007669"/>
    <property type="project" value="UniProtKB-KW"/>
</dbReference>
<accession>A0A094SH05</accession>
<dbReference type="CDD" id="cd01086">
    <property type="entry name" value="MetAP1"/>
    <property type="match status" value="1"/>
</dbReference>
<name>A0A094SH05_9ZZZZ</name>
<evidence type="ECO:0000256" key="4">
    <source>
        <dbReference type="ARBA" id="ARBA00022801"/>
    </source>
</evidence>
<keyword evidence="4" id="KW-0378">Hydrolase</keyword>
<keyword evidence="2" id="KW-0645">Protease</keyword>
<dbReference type="PRINTS" id="PR00599">
    <property type="entry name" value="MAPEPTIDASE"/>
</dbReference>
<keyword evidence="1" id="KW-0031">Aminopeptidase</keyword>